<keyword evidence="2" id="KW-1185">Reference proteome</keyword>
<dbReference type="InterPro" id="IPR011009">
    <property type="entry name" value="Kinase-like_dom_sf"/>
</dbReference>
<evidence type="ECO:0000313" key="2">
    <source>
        <dbReference type="Proteomes" id="UP000033772"/>
    </source>
</evidence>
<name>A0A1J4N472_9ACTN</name>
<reference evidence="1" key="1">
    <citation type="submission" date="2016-10" db="EMBL/GenBank/DDBJ databases">
        <title>Draft Genome Sequence of Nocardioides luteus Strain BAFB, an Alkane-Degrading Bacterium Isolated from JP-7 Polluted Soil.</title>
        <authorList>
            <person name="Brown L."/>
            <person name="Ruiz O.N."/>
            <person name="Gunasekera T."/>
        </authorList>
    </citation>
    <scope>NUCLEOTIDE SEQUENCE [LARGE SCALE GENOMIC DNA]</scope>
    <source>
        <strain evidence="1">BAFB</strain>
    </source>
</reference>
<dbReference type="AlphaFoldDB" id="A0A1J4N472"/>
<dbReference type="SUPFAM" id="SSF56112">
    <property type="entry name" value="Protein kinase-like (PK-like)"/>
    <property type="match status" value="1"/>
</dbReference>
<accession>A0A1J4N472</accession>
<evidence type="ECO:0000313" key="1">
    <source>
        <dbReference type="EMBL" id="OIJ25193.1"/>
    </source>
</evidence>
<gene>
    <name evidence="1" type="ORF">UG56_019215</name>
</gene>
<dbReference type="Proteomes" id="UP000033772">
    <property type="component" value="Unassembled WGS sequence"/>
</dbReference>
<protein>
    <recommendedName>
        <fullName evidence="3">Aminoglycoside phosphotransferase domain-containing protein</fullName>
    </recommendedName>
</protein>
<organism evidence="1 2">
    <name type="scientific">Nocardioides luteus</name>
    <dbReference type="NCBI Taxonomy" id="1844"/>
    <lineage>
        <taxon>Bacteria</taxon>
        <taxon>Bacillati</taxon>
        <taxon>Actinomycetota</taxon>
        <taxon>Actinomycetes</taxon>
        <taxon>Propionibacteriales</taxon>
        <taxon>Nocardioidaceae</taxon>
        <taxon>Nocardioides</taxon>
    </lineage>
</organism>
<dbReference type="STRING" id="1844.UG56_019215"/>
<proteinExistence type="predicted"/>
<evidence type="ECO:0008006" key="3">
    <source>
        <dbReference type="Google" id="ProtNLM"/>
    </source>
</evidence>
<comment type="caution">
    <text evidence="1">The sequence shown here is derived from an EMBL/GenBank/DDBJ whole genome shotgun (WGS) entry which is preliminary data.</text>
</comment>
<sequence>MTAIPTNIPHGQTARRLEWPHLPPFLRASIEKRLGGGPVVSAESHGAGFTPGFASVLTCQDGSRHFVKAASAKAQRDSATLFREEAAKLKKLAGWIPSPKLKWFDDGEWVVLAFEHVESRLPSRPWTTADLETVSQALVETAAALTPAPGIGWPTFAEEHASYPALWDRVAGYPHADRAASLAAGFAEHTAGETLVHLDVRDDTVLIRPDGEVLLVEWTWPVLGADWIDSLLLLVGPRGDGLDAESFLASHPLLSKADPEAIDSVLALFAGYFLAAADQPVKTTSPHLRRMQRWQGEVCLDWLAERRRWSTDQEPA</sequence>
<dbReference type="EMBL" id="JZDQ02000028">
    <property type="protein sequence ID" value="OIJ25193.1"/>
    <property type="molecule type" value="Genomic_DNA"/>
</dbReference>
<dbReference type="OrthoDB" id="2570531at2"/>
<dbReference type="RefSeq" id="WP_045550078.1">
    <property type="nucleotide sequence ID" value="NZ_JZDQ02000028.1"/>
</dbReference>